<evidence type="ECO:0000256" key="1">
    <source>
        <dbReference type="ARBA" id="ARBA00007072"/>
    </source>
</evidence>
<evidence type="ECO:0000313" key="4">
    <source>
        <dbReference type="Proteomes" id="UP000433104"/>
    </source>
</evidence>
<evidence type="ECO:0000313" key="3">
    <source>
        <dbReference type="EMBL" id="MXO86016.1"/>
    </source>
</evidence>
<keyword evidence="3" id="KW-0378">Hydrolase</keyword>
<evidence type="ECO:0000259" key="2">
    <source>
        <dbReference type="Pfam" id="PF02927"/>
    </source>
</evidence>
<dbReference type="InterPro" id="IPR014756">
    <property type="entry name" value="Ig_E-set"/>
</dbReference>
<accession>A0A844ZFU8</accession>
<dbReference type="InterPro" id="IPR012341">
    <property type="entry name" value="6hp_glycosidase-like_sf"/>
</dbReference>
<dbReference type="InterPro" id="IPR008928">
    <property type="entry name" value="6-hairpin_glycosidase_sf"/>
</dbReference>
<dbReference type="SUPFAM" id="SSF48208">
    <property type="entry name" value="Six-hairpin glycosidases"/>
    <property type="match status" value="1"/>
</dbReference>
<dbReference type="GO" id="GO:0008810">
    <property type="term" value="F:cellulase activity"/>
    <property type="evidence" value="ECO:0007669"/>
    <property type="project" value="InterPro"/>
</dbReference>
<feature type="domain" description="Cellulase Ig-like" evidence="2">
    <location>
        <begin position="323"/>
        <end position="404"/>
    </location>
</feature>
<proteinExistence type="inferred from homology"/>
<dbReference type="InterPro" id="IPR013783">
    <property type="entry name" value="Ig-like_fold"/>
</dbReference>
<protein>
    <submittedName>
        <fullName evidence="3">Glycoside hydrolase</fullName>
    </submittedName>
</protein>
<dbReference type="SUPFAM" id="SSF81296">
    <property type="entry name" value="E set domains"/>
    <property type="match status" value="1"/>
</dbReference>
<dbReference type="GO" id="GO:0005975">
    <property type="term" value="P:carbohydrate metabolic process"/>
    <property type="evidence" value="ECO:0007669"/>
    <property type="project" value="InterPro"/>
</dbReference>
<dbReference type="AlphaFoldDB" id="A0A844ZFU8"/>
<sequence>MIAKPATAVGQLGFIPFGKASECEKGECALQVKTVSALLALSPLLIAQSEPAESELELAAQGYLSAPGLEVIVFDDIYPDGHQTGVTIIQHGQRVAANGDVRLEPEPGQWSPMPVSAGERTIDAETGAISQTLRYPDPAKNGRGFNPIFYPDLDLEYTVTVRPAGGNSFRVIVDLAKPLPPEWVGKAGFNMELFPGHLFGKAWLMDEKSGLFHPQPNGPVTALAGGIVPVPRNEQENGPVQDLNGQVLAAPMATGQSLTIAPETEKQRIRFENQGLGELELIDGRSAHNNGWFIVRTAIPAGATTSAVEWLVTPDTIDDWSYAPVIQVSQIGYAPNQPKRAVIEMARSEAVEGAARLYRLTGEGREEVLSAAPQKWGDFLRYTYAIFDFSAVDAPGLYQLAYGDTLSHPFRIDAQVYSRHAWQPTLEYFLPVQMCHMRVNEKYRVWHGLGHMDDALMAPVSLNHFDGYVQGDTTLTKYASGDIVAGLDRGGWHDAGDYDLRVESQIGTTYMLAKMVEEFGLDYDATTIDQDRRVVEIRDPDGVNDAVQQIEHGLLTVLGGYRALGRLYRGIITPSLRAYVMLGDAANHTDNVSKRRVEGIGFDSNGNPIEWDDRWVFTEDNPNRELYVAGGLAAAGRVMRAHGSPLGEEAIAAARALTERAFERSNDIGNKTFALAELAQATGDKGYIRQLAAMEHAIIGDIENSAWRLASIEPQLPAGFRRRLAAAVAAHQKKMNRSAQTDSPYGVPYEPAIWGAGWTIQSLGVRQWFFHKGWPEATSRDSFLNALNFVLGVHPGENTESFVSGVGADSPLVAYGVNRADWSYIPGGVISGTNLVRPDLPELKEWPFFWQQGEYVIGGGATNYMFLALAADALYGETKENEH</sequence>
<dbReference type="Gene3D" id="2.60.40.10">
    <property type="entry name" value="Immunoglobulins"/>
    <property type="match status" value="1"/>
</dbReference>
<dbReference type="CDD" id="cd02850">
    <property type="entry name" value="E_set_Cellulase_N"/>
    <property type="match status" value="1"/>
</dbReference>
<comment type="similarity">
    <text evidence="1">Belongs to the glycosyl hydrolase 9 (cellulase E) family.</text>
</comment>
<organism evidence="3 4">
    <name type="scientific">Parapontixanthobacter aurantiacus</name>
    <dbReference type="NCBI Taxonomy" id="1463599"/>
    <lineage>
        <taxon>Bacteria</taxon>
        <taxon>Pseudomonadati</taxon>
        <taxon>Pseudomonadota</taxon>
        <taxon>Alphaproteobacteria</taxon>
        <taxon>Sphingomonadales</taxon>
        <taxon>Erythrobacteraceae</taxon>
        <taxon>Parapontixanthobacter</taxon>
    </lineage>
</organism>
<dbReference type="Pfam" id="PF02927">
    <property type="entry name" value="CelD_N"/>
    <property type="match status" value="1"/>
</dbReference>
<reference evidence="3 4" key="1">
    <citation type="submission" date="2019-12" db="EMBL/GenBank/DDBJ databases">
        <title>Genomic-based taxomic classification of the family Erythrobacteraceae.</title>
        <authorList>
            <person name="Xu L."/>
        </authorList>
    </citation>
    <scope>NUCLEOTIDE SEQUENCE [LARGE SCALE GENOMIC DNA]</scope>
    <source>
        <strain evidence="3 4">MCCC 1A09962</strain>
    </source>
</reference>
<keyword evidence="4" id="KW-1185">Reference proteome</keyword>
<gene>
    <name evidence="3" type="ORF">GRI38_08210</name>
</gene>
<name>A0A844ZFU8_9SPHN</name>
<dbReference type="EMBL" id="WTYW01000001">
    <property type="protein sequence ID" value="MXO86016.1"/>
    <property type="molecule type" value="Genomic_DNA"/>
</dbReference>
<dbReference type="OrthoDB" id="5936802at2"/>
<dbReference type="InterPro" id="IPR004197">
    <property type="entry name" value="Cellulase_Ig-like"/>
</dbReference>
<dbReference type="Proteomes" id="UP000433104">
    <property type="component" value="Unassembled WGS sequence"/>
</dbReference>
<comment type="caution">
    <text evidence="3">The sequence shown here is derived from an EMBL/GenBank/DDBJ whole genome shotgun (WGS) entry which is preliminary data.</text>
</comment>
<dbReference type="Gene3D" id="1.50.10.10">
    <property type="match status" value="1"/>
</dbReference>